<dbReference type="GO" id="GO:0030435">
    <property type="term" value="P:sporulation resulting in formation of a cellular spore"/>
    <property type="evidence" value="ECO:0007669"/>
    <property type="project" value="InterPro"/>
</dbReference>
<keyword evidence="2" id="KW-1185">Reference proteome</keyword>
<dbReference type="InterPro" id="IPR012504">
    <property type="entry name" value="Spore_YabP"/>
</dbReference>
<accession>A0A9X2MI16</accession>
<dbReference type="InterPro" id="IPR022476">
    <property type="entry name" value="Spore_YabP/YqfC"/>
</dbReference>
<dbReference type="InterPro" id="IPR038705">
    <property type="entry name" value="YabP_sf"/>
</dbReference>
<evidence type="ECO:0000313" key="2">
    <source>
        <dbReference type="Proteomes" id="UP001142078"/>
    </source>
</evidence>
<dbReference type="Proteomes" id="UP001142078">
    <property type="component" value="Unassembled WGS sequence"/>
</dbReference>
<dbReference type="RefSeq" id="WP_257490358.1">
    <property type="nucleotide sequence ID" value="NZ_JANJZL010000003.1"/>
</dbReference>
<dbReference type="EMBL" id="JANJZL010000003">
    <property type="protein sequence ID" value="MCR2043898.1"/>
    <property type="molecule type" value="Genomic_DNA"/>
</dbReference>
<dbReference type="PIRSF" id="PIRSF011576">
    <property type="entry name" value="YabP"/>
    <property type="match status" value="1"/>
</dbReference>
<dbReference type="AlphaFoldDB" id="A0A9X2MI16"/>
<name>A0A9X2MI16_9FIRM</name>
<proteinExistence type="predicted"/>
<dbReference type="Gene3D" id="2.60.40.2000">
    <property type="match status" value="1"/>
</dbReference>
<dbReference type="Pfam" id="PF07873">
    <property type="entry name" value="YabP"/>
    <property type="match status" value="1"/>
</dbReference>
<comment type="caution">
    <text evidence="1">The sequence shown here is derived from an EMBL/GenBank/DDBJ whole genome shotgun (WGS) entry which is preliminary data.</text>
</comment>
<organism evidence="1 2">
    <name type="scientific">Anaerosalibacter massiliensis</name>
    <dbReference type="NCBI Taxonomy" id="1347392"/>
    <lineage>
        <taxon>Bacteria</taxon>
        <taxon>Bacillati</taxon>
        <taxon>Bacillota</taxon>
        <taxon>Tissierellia</taxon>
        <taxon>Tissierellales</taxon>
        <taxon>Sporanaerobacteraceae</taxon>
        <taxon>Anaerosalibacter</taxon>
    </lineage>
</organism>
<protein>
    <submittedName>
        <fullName evidence="1">Sporulation protein YabP</fullName>
    </submittedName>
</protein>
<gene>
    <name evidence="1" type="primary">yabP</name>
    <name evidence="1" type="ORF">NSA23_07160</name>
</gene>
<evidence type="ECO:0000313" key="1">
    <source>
        <dbReference type="EMBL" id="MCR2043898.1"/>
    </source>
</evidence>
<sequence length="99" mass="10981">MVNVVNVNDDKLGFKNQNLYLEDRRKLSITGVKQVESFNDNTIILFTVKGGLTIKGEELNISKLNLEDGNVKIDGMINGVLYTNKSSSSKGNILGKMFK</sequence>
<reference evidence="1" key="1">
    <citation type="submission" date="2022-07" db="EMBL/GenBank/DDBJ databases">
        <title>Enhanced cultured diversity of the mouse gut microbiota enables custom-made synthetic communities.</title>
        <authorList>
            <person name="Afrizal A."/>
        </authorList>
    </citation>
    <scope>NUCLEOTIDE SEQUENCE</scope>
    <source>
        <strain evidence="1">DSM 29482</strain>
    </source>
</reference>
<dbReference type="NCBIfam" id="TIGR02892">
    <property type="entry name" value="spore_yabP"/>
    <property type="match status" value="1"/>
</dbReference>